<protein>
    <submittedName>
        <fullName evidence="1">Uncharacterized protein</fullName>
    </submittedName>
</protein>
<name>A0A061R142_9CHLO</name>
<organism evidence="1">
    <name type="scientific">Tetraselmis sp. GSL018</name>
    <dbReference type="NCBI Taxonomy" id="582737"/>
    <lineage>
        <taxon>Eukaryota</taxon>
        <taxon>Viridiplantae</taxon>
        <taxon>Chlorophyta</taxon>
        <taxon>core chlorophytes</taxon>
        <taxon>Chlorodendrophyceae</taxon>
        <taxon>Chlorodendrales</taxon>
        <taxon>Chlorodendraceae</taxon>
        <taxon>Tetraselmis</taxon>
    </lineage>
</organism>
<gene>
    <name evidence="1" type="ORF">TSPGSL018_18314</name>
</gene>
<accession>A0A061R142</accession>
<dbReference type="AlphaFoldDB" id="A0A061R142"/>
<reference evidence="1" key="1">
    <citation type="submission" date="2014-05" db="EMBL/GenBank/DDBJ databases">
        <title>The transcriptome of the halophilic microalga Tetraselmis sp. GSL018 isolated from the Great Salt Lake, Utah.</title>
        <authorList>
            <person name="Jinkerson R.E."/>
            <person name="D'Adamo S."/>
            <person name="Posewitz M.C."/>
        </authorList>
    </citation>
    <scope>NUCLEOTIDE SEQUENCE</scope>
    <source>
        <strain evidence="1">GSL018</strain>
    </source>
</reference>
<proteinExistence type="predicted"/>
<evidence type="ECO:0000313" key="1">
    <source>
        <dbReference type="EMBL" id="JAC64435.1"/>
    </source>
</evidence>
<feature type="non-terminal residue" evidence="1">
    <location>
        <position position="1"/>
    </location>
</feature>
<sequence>KPLRKFITWWLTTIFSEMVKHENSSIENVEELAQRLKYFESVANPGDTEQQKLLQQMKDDILHLRYRLGQWNRLSNYRNWNEYRPPRTKPPMQIDEFREYKKHAIECSGAPSIDAGSQRLVDCVGDREEFQSSVTIRTWRGGAGRKGQGCV</sequence>
<dbReference type="EMBL" id="GBEZ01022405">
    <property type="protein sequence ID" value="JAC64435.1"/>
    <property type="molecule type" value="Transcribed_RNA"/>
</dbReference>